<name>A0ABM9NCT1_RICHE</name>
<reference evidence="1 2" key="1">
    <citation type="submission" date="2024-02" db="EMBL/GenBank/DDBJ databases">
        <authorList>
            <person name="Nijsse B."/>
            <person name="Sprong H."/>
        </authorList>
    </citation>
    <scope>NUCLEOTIDE SEQUENCE [LARGE SCALE GENOMIC DNA]</scope>
    <source>
        <strain evidence="1">OB144</strain>
    </source>
</reference>
<accession>A0ABM9NCT1</accession>
<evidence type="ECO:0000313" key="1">
    <source>
        <dbReference type="EMBL" id="CAK9121385.1"/>
    </source>
</evidence>
<gene>
    <name evidence="1" type="ORF">OB144RH_06310</name>
</gene>
<dbReference type="RefSeq" id="WP_010423105.1">
    <property type="nucleotide sequence ID" value="NZ_OY974080.1"/>
</dbReference>
<dbReference type="EMBL" id="OZ018776">
    <property type="protein sequence ID" value="CAK9121385.1"/>
    <property type="molecule type" value="Genomic_DNA"/>
</dbReference>
<protein>
    <submittedName>
        <fullName evidence="1">Uncharacterized protein</fullName>
    </submittedName>
</protein>
<sequence>MPNANEIMSGLTSVISAVDTYSSRIIESNPVNKILTSYDAFLGAVAQGKDGIRNYLPSEEIDSLTDNINKQLEKCIKLERSPLKQAKMRFAAANLEASLKGFELPLEKNTAFDNLSYAGLEEKEVLEKAIPAVKEAIIKLNGEHVSREEYAQAVINETLNNLKKDPEISAESLKKYENFITQGDKSKNLVKREFQPAIIPEKTDQLVEEAIKAANKAKEAMNKNTIEAE</sequence>
<proteinExistence type="predicted"/>
<organism evidence="1 2">
    <name type="scientific">Rickettsia helvetica</name>
    <dbReference type="NCBI Taxonomy" id="35789"/>
    <lineage>
        <taxon>Bacteria</taxon>
        <taxon>Pseudomonadati</taxon>
        <taxon>Pseudomonadota</taxon>
        <taxon>Alphaproteobacteria</taxon>
        <taxon>Rickettsiales</taxon>
        <taxon>Rickettsiaceae</taxon>
        <taxon>Rickettsieae</taxon>
        <taxon>Rickettsia</taxon>
        <taxon>spotted fever group</taxon>
    </lineage>
</organism>
<keyword evidence="2" id="KW-1185">Reference proteome</keyword>
<evidence type="ECO:0000313" key="2">
    <source>
        <dbReference type="Proteomes" id="UP001642485"/>
    </source>
</evidence>
<dbReference type="Proteomes" id="UP001642485">
    <property type="component" value="Chromosome"/>
</dbReference>